<protein>
    <recommendedName>
        <fullName evidence="1">Integrase catalytic domain-containing protein</fullName>
    </recommendedName>
</protein>
<dbReference type="Pfam" id="PF05380">
    <property type="entry name" value="Peptidase_A17"/>
    <property type="match status" value="1"/>
</dbReference>
<proteinExistence type="predicted"/>
<reference evidence="2" key="2">
    <citation type="submission" date="2025-05" db="UniProtKB">
        <authorList>
            <consortium name="EnsemblMetazoa"/>
        </authorList>
    </citation>
    <scope>IDENTIFICATION</scope>
</reference>
<dbReference type="InterPro" id="IPR012337">
    <property type="entry name" value="RNaseH-like_sf"/>
</dbReference>
<organism evidence="2 3">
    <name type="scientific">Drosophila rhopaloa</name>
    <name type="common">Fruit fly</name>
    <dbReference type="NCBI Taxonomy" id="1041015"/>
    <lineage>
        <taxon>Eukaryota</taxon>
        <taxon>Metazoa</taxon>
        <taxon>Ecdysozoa</taxon>
        <taxon>Arthropoda</taxon>
        <taxon>Hexapoda</taxon>
        <taxon>Insecta</taxon>
        <taxon>Pterygota</taxon>
        <taxon>Neoptera</taxon>
        <taxon>Endopterygota</taxon>
        <taxon>Diptera</taxon>
        <taxon>Brachycera</taxon>
        <taxon>Muscomorpha</taxon>
        <taxon>Ephydroidea</taxon>
        <taxon>Drosophilidae</taxon>
        <taxon>Drosophila</taxon>
        <taxon>Sophophora</taxon>
    </lineage>
</organism>
<evidence type="ECO:0000259" key="1">
    <source>
        <dbReference type="PROSITE" id="PS50994"/>
    </source>
</evidence>
<dbReference type="Pfam" id="PF18701">
    <property type="entry name" value="DUF5641"/>
    <property type="match status" value="1"/>
</dbReference>
<feature type="domain" description="Integrase catalytic" evidence="1">
    <location>
        <begin position="534"/>
        <end position="722"/>
    </location>
</feature>
<dbReference type="InterPro" id="IPR043502">
    <property type="entry name" value="DNA/RNA_pol_sf"/>
</dbReference>
<dbReference type="GeneID" id="123037998"/>
<evidence type="ECO:0000313" key="2">
    <source>
        <dbReference type="EnsemblMetazoa" id="XP_044317288.1"/>
    </source>
</evidence>
<dbReference type="EnsemblMetazoa" id="XM_044461353.1">
    <property type="protein sequence ID" value="XP_044317288.1"/>
    <property type="gene ID" value="LOC123037998"/>
</dbReference>
<dbReference type="PROSITE" id="PS50994">
    <property type="entry name" value="INTEGRASE"/>
    <property type="match status" value="1"/>
</dbReference>
<reference evidence="3" key="1">
    <citation type="journal article" date="2021" name="Elife">
        <title>Highly contiguous assemblies of 101 drosophilid genomes.</title>
        <authorList>
            <person name="Kim B.Y."/>
            <person name="Wang J.R."/>
            <person name="Miller D.E."/>
            <person name="Barmina O."/>
            <person name="Delaney E."/>
            <person name="Thompson A."/>
            <person name="Comeault A.A."/>
            <person name="Peede D."/>
            <person name="D'Agostino E.R."/>
            <person name="Pelaez J."/>
            <person name="Aguilar J.M."/>
            <person name="Haji D."/>
            <person name="Matsunaga T."/>
            <person name="Armstrong E.E."/>
            <person name="Zych M."/>
            <person name="Ogawa Y."/>
            <person name="Stamenkovic-Radak M."/>
            <person name="Jelic M."/>
            <person name="Veselinovic M.S."/>
            <person name="Tanaskovic M."/>
            <person name="Eric P."/>
            <person name="Gao J.J."/>
            <person name="Katoh T.K."/>
            <person name="Toda M.J."/>
            <person name="Watabe H."/>
            <person name="Watada M."/>
            <person name="Davis J.S."/>
            <person name="Moyle L.C."/>
            <person name="Manoli G."/>
            <person name="Bertolini E."/>
            <person name="Kostal V."/>
            <person name="Hawley R.S."/>
            <person name="Takahashi A."/>
            <person name="Jones C.D."/>
            <person name="Price D.K."/>
            <person name="Whiteman N."/>
            <person name="Kopp A."/>
            <person name="Matute D.R."/>
            <person name="Petrov D.A."/>
        </authorList>
    </citation>
    <scope>NUCLEOTIDE SEQUENCE [LARGE SCALE GENOMIC DNA]</scope>
</reference>
<dbReference type="SUPFAM" id="SSF53098">
    <property type="entry name" value="Ribonuclease H-like"/>
    <property type="match status" value="1"/>
</dbReference>
<dbReference type="InterPro" id="IPR036397">
    <property type="entry name" value="RNaseH_sf"/>
</dbReference>
<name>A0ABM5JEP0_DRORH</name>
<dbReference type="InterPro" id="IPR001584">
    <property type="entry name" value="Integrase_cat-core"/>
</dbReference>
<dbReference type="InterPro" id="IPR040676">
    <property type="entry name" value="DUF5641"/>
</dbReference>
<accession>A0ABM5JEP0</accession>
<keyword evidence="3" id="KW-1185">Reference proteome</keyword>
<sequence>MDCYGVVFGEEMQDDGKFGSSFGNANTRPSVALCGDICKMYRCVRVSYPDDFLQCIVWREKSTDELSVYKLNTVTYGTKPAAFLAIRAMHQLSYDEEDSFPIGAKIVRRDFYVDDLISGGESIEEVREIRRQVKDLLSRGHFPIRKWCSYDGRALEGESDCDKEKLIQFHDGSAVTKALGLAWDPSSDQLLFNFSQLSVNHRVTKRIALSTIAKFYDPLGLITPIVTKAKIFLQSLWNANSSIQLHGFCDASIAAYGACLYLRSEANGEAKVHLLCAKSRVSPLKALTIPRLELSAALLLAELIVSVKETIDFECDIYCWSDSSIVLAWIRQPPRDFNVFVSNRIAKIQEMTKGMTWHHVPTSLNPADVVSRGCTPRELLEHSLWANGPPFLLQSSSKWPSLPNAVKDLPERRSAALVGTVCTDISINCKFLNPFHKLQRVFAYIYRFISNCRAKSSPSRNRITVEELNSGTVLLLRSIQQVHLAKEYGCLSQGRPCPQKSKLISLRPIIGSDGLLRVGGRLQNANLDYDTQHPILLPKDHPVTKAIIAEARNKAPHKCYIAVFVCFSTKATHLEDVQDLTTDSFIAALRRFTSLRGTPRTIWSDNATNFVGAKSELTELKNLFLSEPHTAAIASSCLADGIDWKFIPPRAPHFGGLWEAAVKSAKFHFYRVVGASILGLDELRTPAYEISAILNSRPLCPISENAESLDVLTPAHFLKGSSYTRFPEPDITHLREGRLSRWQRVTQMQQQFWKRWSSEYLSLLQERSKWRVETSNIKVGSIVLLKEDNLPPLKWQLGCIQGVVPGEDGVVRVAMVRTATGLVKRAVAKLAVLPIDSHLVGALLPPTGEYVRSSPPKLV</sequence>
<dbReference type="Gene3D" id="3.30.420.10">
    <property type="entry name" value="Ribonuclease H-like superfamily/Ribonuclease H"/>
    <property type="match status" value="1"/>
</dbReference>
<dbReference type="Proteomes" id="UP001652680">
    <property type="component" value="Unassembled WGS sequence"/>
</dbReference>
<dbReference type="PANTHER" id="PTHR47331:SF1">
    <property type="entry name" value="GAG-LIKE PROTEIN"/>
    <property type="match status" value="1"/>
</dbReference>
<dbReference type="PANTHER" id="PTHR47331">
    <property type="entry name" value="PHD-TYPE DOMAIN-CONTAINING PROTEIN"/>
    <property type="match status" value="1"/>
</dbReference>
<dbReference type="InterPro" id="IPR008042">
    <property type="entry name" value="Retrotrans_Pao"/>
</dbReference>
<dbReference type="SUPFAM" id="SSF56672">
    <property type="entry name" value="DNA/RNA polymerases"/>
    <property type="match status" value="1"/>
</dbReference>
<dbReference type="RefSeq" id="XP_044317288.1">
    <property type="nucleotide sequence ID" value="XM_044461353.1"/>
</dbReference>
<evidence type="ECO:0000313" key="3">
    <source>
        <dbReference type="Proteomes" id="UP001652680"/>
    </source>
</evidence>